<protein>
    <submittedName>
        <fullName evidence="3">3'-phosphoadenosine 5'-phosphosulfate sulfotransferase (PAPS reductase)/FAD synthetase</fullName>
    </submittedName>
</protein>
<dbReference type="Proteomes" id="UP000182470">
    <property type="component" value="Chromosome I"/>
</dbReference>
<accession>A0A1G9YBZ5</accession>
<dbReference type="EMBL" id="LT629704">
    <property type="protein sequence ID" value="SDN06589.1"/>
    <property type="molecule type" value="Genomic_DNA"/>
</dbReference>
<proteinExistence type="predicted"/>
<dbReference type="Proteomes" id="UP000748067">
    <property type="component" value="Unassembled WGS sequence"/>
</dbReference>
<dbReference type="GO" id="GO:0016740">
    <property type="term" value="F:transferase activity"/>
    <property type="evidence" value="ECO:0007669"/>
    <property type="project" value="UniProtKB-KW"/>
</dbReference>
<name>A0A1G9YBZ5_9PSED</name>
<dbReference type="InterPro" id="IPR014729">
    <property type="entry name" value="Rossmann-like_a/b/a_fold"/>
</dbReference>
<keyword evidence="3" id="KW-0808">Transferase</keyword>
<reference evidence="2 5" key="1">
    <citation type="submission" date="2015-01" db="EMBL/GenBank/DDBJ databases">
        <title>Genome Sequence of Pseudomonas antarctica CMS 35.</title>
        <authorList>
            <person name="Voget S."/>
            <person name="Chow J."/>
            <person name="Daniel R."/>
            <person name="Streit W."/>
        </authorList>
    </citation>
    <scope>NUCLEOTIDE SEQUENCE [LARGE SCALE GENOMIC DNA]</scope>
    <source>
        <strain evidence="2 5">CMS 35</strain>
    </source>
</reference>
<reference evidence="3 4" key="2">
    <citation type="submission" date="2016-10" db="EMBL/GenBank/DDBJ databases">
        <authorList>
            <person name="de Groot N.N."/>
        </authorList>
    </citation>
    <scope>NUCLEOTIDE SEQUENCE [LARGE SCALE GENOMIC DNA]</scope>
    <source>
        <strain evidence="3 4">BS2772</strain>
    </source>
</reference>
<evidence type="ECO:0000313" key="3">
    <source>
        <dbReference type="EMBL" id="SDN06589.1"/>
    </source>
</evidence>
<dbReference type="OrthoDB" id="6258822at2"/>
<feature type="domain" description="Phosphoadenosine phosphosulphate reductase" evidence="1">
    <location>
        <begin position="13"/>
        <end position="175"/>
    </location>
</feature>
<keyword evidence="5" id="KW-1185">Reference proteome</keyword>
<dbReference type="Pfam" id="PF01507">
    <property type="entry name" value="PAPS_reduct"/>
    <property type="match status" value="1"/>
</dbReference>
<sequence>MHSSSPYKLSGPTVVSFSGGRTSAYMLRQVLDSNTDLDDMVITFANTGKEHPATLDFVRECAERWAVPIVWLEFRDDDTGFAVVDYATASRQGEPFEALIRKRKYLPNPVTRFCTIDLKIRIIHKYLRSLGLSTEEAPVDMMTGIRADEPRRVVKIRNRKSTSESKWAKMVMPLADAGVGVQDVTDFWASQPFDLMLSTINGRTLEGNCDLCFLKGAKQVYSIIASDCGQPMRKGDWWARQEREVVSTGEFTGDGARFRFDRPSYQQMLDYADTQFDMFADHDEAIACFCGD</sequence>
<dbReference type="RefSeq" id="WP_083357245.1">
    <property type="nucleotide sequence ID" value="NZ_JXDI01000001.1"/>
</dbReference>
<dbReference type="Gene3D" id="3.40.50.620">
    <property type="entry name" value="HUPs"/>
    <property type="match status" value="1"/>
</dbReference>
<evidence type="ECO:0000313" key="5">
    <source>
        <dbReference type="Proteomes" id="UP000748067"/>
    </source>
</evidence>
<dbReference type="EMBL" id="JXDI01000001">
    <property type="protein sequence ID" value="KAF2410482.1"/>
    <property type="molecule type" value="Genomic_DNA"/>
</dbReference>
<evidence type="ECO:0000313" key="4">
    <source>
        <dbReference type="Proteomes" id="UP000182470"/>
    </source>
</evidence>
<evidence type="ECO:0000259" key="1">
    <source>
        <dbReference type="Pfam" id="PF01507"/>
    </source>
</evidence>
<evidence type="ECO:0000313" key="2">
    <source>
        <dbReference type="EMBL" id="KAF2410482.1"/>
    </source>
</evidence>
<organism evidence="3 4">
    <name type="scientific">Pseudomonas antarctica</name>
    <dbReference type="NCBI Taxonomy" id="219572"/>
    <lineage>
        <taxon>Bacteria</taxon>
        <taxon>Pseudomonadati</taxon>
        <taxon>Pseudomonadota</taxon>
        <taxon>Gammaproteobacteria</taxon>
        <taxon>Pseudomonadales</taxon>
        <taxon>Pseudomonadaceae</taxon>
        <taxon>Pseudomonas</taxon>
    </lineage>
</organism>
<dbReference type="SUPFAM" id="SSF52402">
    <property type="entry name" value="Adenine nucleotide alpha hydrolases-like"/>
    <property type="match status" value="1"/>
</dbReference>
<dbReference type="AlphaFoldDB" id="A0A1G9YBZ5"/>
<gene>
    <name evidence="2" type="ORF">PSAN_29140</name>
    <name evidence="3" type="ORF">SAMN04490179_2326</name>
</gene>
<dbReference type="InterPro" id="IPR002500">
    <property type="entry name" value="PAPS_reduct_dom"/>
</dbReference>